<keyword evidence="2" id="KW-1185">Reference proteome</keyword>
<dbReference type="Pfam" id="PF05594">
    <property type="entry name" value="Fil_haemagg"/>
    <property type="match status" value="4"/>
</dbReference>
<dbReference type="NCBIfam" id="TIGR01731">
    <property type="entry name" value="fil_hemag_20aa"/>
    <property type="match status" value="8"/>
</dbReference>
<evidence type="ECO:0000313" key="1">
    <source>
        <dbReference type="EMBL" id="MDO7930471.1"/>
    </source>
</evidence>
<name>A0ABT9D128_9PSED</name>
<accession>A0ABT9D128</accession>
<feature type="non-terminal residue" evidence="1">
    <location>
        <position position="324"/>
    </location>
</feature>
<dbReference type="InterPro" id="IPR010069">
    <property type="entry name" value="CdiA_FHA1_rpt"/>
</dbReference>
<comment type="caution">
    <text evidence="1">The sequence shown here is derived from an EMBL/GenBank/DDBJ whole genome shotgun (WGS) entry which is preliminary data.</text>
</comment>
<evidence type="ECO:0000313" key="2">
    <source>
        <dbReference type="Proteomes" id="UP001223016"/>
    </source>
</evidence>
<reference evidence="1 2" key="1">
    <citation type="submission" date="2023-07" db="EMBL/GenBank/DDBJ databases">
        <title>Identification of four novel Pseudomonas species associated with bacterial leaf spot of cucurbits.</title>
        <authorList>
            <person name="Fullem K.R."/>
        </authorList>
    </citation>
    <scope>NUCLEOTIDE SEQUENCE [LARGE SCALE GENOMIC DNA]</scope>
    <source>
        <strain evidence="1 2">KFB 138</strain>
    </source>
</reference>
<feature type="non-terminal residue" evidence="1">
    <location>
        <position position="1"/>
    </location>
</feature>
<gene>
    <name evidence="1" type="ORF">Q6A51_27270</name>
</gene>
<dbReference type="InterPro" id="IPR008619">
    <property type="entry name" value="Filamentous_hemagglutn_rpt"/>
</dbReference>
<sequence length="324" mass="32108">AVTVNANAVEVNGPLYAGSALSITTPGDLAIQQNIAARDSVTLSSTGLLSNSAIIEAGVNADNSRNAAGDVVLSAGNLTNTGNIVASRAVQATVTQTLNNQGATLSGQASTRITATTLDNRQSGRILSQGGNMSVTASNVSNGQKGLMSSAGTLTINADSLDNTAGSITSTGASTLTVTDAVVNQGGEILSDAALTLTSGRLDNSLSGRIAGKGVTVTTGAFNNSQDGRLTSTEALRLTAAQVNNSEAGRIASAMALTMVVTGLDLSTAILNNDQGVIRSDSILTLNAGSVSNLAGSLTSTGTANLTVTDAVVNQGGEILSDAP</sequence>
<proteinExistence type="predicted"/>
<protein>
    <submittedName>
        <fullName evidence="1">Filamentous hemagglutinin</fullName>
    </submittedName>
</protein>
<organism evidence="1 2">
    <name type="scientific">Pseudomonas serbiensis</name>
    <dbReference type="NCBI Taxonomy" id="3064350"/>
    <lineage>
        <taxon>Bacteria</taxon>
        <taxon>Pseudomonadati</taxon>
        <taxon>Pseudomonadota</taxon>
        <taxon>Gammaproteobacteria</taxon>
        <taxon>Pseudomonadales</taxon>
        <taxon>Pseudomonadaceae</taxon>
        <taxon>Pseudomonas</taxon>
    </lineage>
</organism>
<dbReference type="EMBL" id="JAUQOO010000059">
    <property type="protein sequence ID" value="MDO7930471.1"/>
    <property type="molecule type" value="Genomic_DNA"/>
</dbReference>
<dbReference type="Proteomes" id="UP001223016">
    <property type="component" value="Unassembled WGS sequence"/>
</dbReference>